<gene>
    <name evidence="5" type="ORF">DL1_07630</name>
</gene>
<protein>
    <submittedName>
        <fullName evidence="5">2-dehydro-3-deoxygluconokinase</fullName>
    </submittedName>
</protein>
<dbReference type="EMBL" id="JHEH01000020">
    <property type="protein sequence ID" value="KEP68945.1"/>
    <property type="molecule type" value="Genomic_DNA"/>
</dbReference>
<dbReference type="Proteomes" id="UP000027725">
    <property type="component" value="Unassembled WGS sequence"/>
</dbReference>
<dbReference type="InterPro" id="IPR011611">
    <property type="entry name" value="PfkB_dom"/>
</dbReference>
<dbReference type="PANTHER" id="PTHR43085:SF15">
    <property type="entry name" value="2-DEHYDRO-3-DEOXYGLUCONOKINASE"/>
    <property type="match status" value="1"/>
</dbReference>
<dbReference type="OrthoDB" id="9776822at2"/>
<dbReference type="Pfam" id="PF00294">
    <property type="entry name" value="PfkB"/>
    <property type="match status" value="1"/>
</dbReference>
<evidence type="ECO:0000313" key="6">
    <source>
        <dbReference type="Proteomes" id="UP000027725"/>
    </source>
</evidence>
<dbReference type="CDD" id="cd01166">
    <property type="entry name" value="KdgK"/>
    <property type="match status" value="1"/>
</dbReference>
<evidence type="ECO:0000256" key="3">
    <source>
        <dbReference type="ARBA" id="ARBA00022777"/>
    </source>
</evidence>
<evidence type="ECO:0000259" key="4">
    <source>
        <dbReference type="Pfam" id="PF00294"/>
    </source>
</evidence>
<keyword evidence="6" id="KW-1185">Reference proteome</keyword>
<dbReference type="RefSeq" id="WP_038067669.1">
    <property type="nucleotide sequence ID" value="NZ_FOVB01000011.1"/>
</dbReference>
<evidence type="ECO:0000256" key="1">
    <source>
        <dbReference type="ARBA" id="ARBA00010688"/>
    </source>
</evidence>
<dbReference type="InterPro" id="IPR002173">
    <property type="entry name" value="Carboh/pur_kinase_PfkB_CS"/>
</dbReference>
<dbReference type="GO" id="GO:0006974">
    <property type="term" value="P:DNA damage response"/>
    <property type="evidence" value="ECO:0007669"/>
    <property type="project" value="TreeGrafter"/>
</dbReference>
<reference evidence="5 6" key="1">
    <citation type="submission" date="2014-03" db="EMBL/GenBank/DDBJ databases">
        <title>The draft genome sequence of Thioclava dalianensis DLFJ1-1.</title>
        <authorList>
            <person name="Lai Q."/>
            <person name="Shao Z."/>
        </authorList>
    </citation>
    <scope>NUCLEOTIDE SEQUENCE [LARGE SCALE GENOMIC DNA]</scope>
    <source>
        <strain evidence="5 6">DLFJ1-1</strain>
    </source>
</reference>
<sequence length="297" mass="31725">MFDLVTIGEVMAELRRDTRKSPDWQIGFAGDMFNSAVYAARNLPPGRVAFHSRIGRDPLSADFADFAQAQGVDTAHVARIADRNIGLYSVSTDPQGERSFHYWRDQSAARGLMLDSETLPAARIYLFSAITLAILSPQGRDQLLKVLAARRAETGCHIAFDSNFRPLLWESHEAARTAIAAAWEIADIALPSVDDEMAIFGDPDEASVLARFGAREWHAGALKRGSGGPCPLGAPVDPGVSFAPATHVVDTTAAGDSFNGAYLAAFLRGAPEPERLTAAHACAAEVVGHSGAISPRA</sequence>
<dbReference type="PANTHER" id="PTHR43085">
    <property type="entry name" value="HEXOKINASE FAMILY MEMBER"/>
    <property type="match status" value="1"/>
</dbReference>
<dbReference type="InterPro" id="IPR029056">
    <property type="entry name" value="Ribokinase-like"/>
</dbReference>
<dbReference type="SUPFAM" id="SSF53613">
    <property type="entry name" value="Ribokinase-like"/>
    <property type="match status" value="1"/>
</dbReference>
<evidence type="ECO:0000256" key="2">
    <source>
        <dbReference type="ARBA" id="ARBA00022679"/>
    </source>
</evidence>
<name>A0A074TFL3_9RHOB</name>
<dbReference type="GO" id="GO:0008673">
    <property type="term" value="F:2-dehydro-3-deoxygluconokinase activity"/>
    <property type="evidence" value="ECO:0007669"/>
    <property type="project" value="TreeGrafter"/>
</dbReference>
<dbReference type="GO" id="GO:0019698">
    <property type="term" value="P:D-galacturonate catabolic process"/>
    <property type="evidence" value="ECO:0007669"/>
    <property type="project" value="TreeGrafter"/>
</dbReference>
<organism evidence="5 6">
    <name type="scientific">Thioclava dalianensis</name>
    <dbReference type="NCBI Taxonomy" id="1185766"/>
    <lineage>
        <taxon>Bacteria</taxon>
        <taxon>Pseudomonadati</taxon>
        <taxon>Pseudomonadota</taxon>
        <taxon>Alphaproteobacteria</taxon>
        <taxon>Rhodobacterales</taxon>
        <taxon>Paracoccaceae</taxon>
        <taxon>Thioclava</taxon>
    </lineage>
</organism>
<dbReference type="STRING" id="1185766.SAMN05216224_11153"/>
<proteinExistence type="inferred from homology"/>
<dbReference type="GO" id="GO:0042840">
    <property type="term" value="P:D-glucuronate catabolic process"/>
    <property type="evidence" value="ECO:0007669"/>
    <property type="project" value="TreeGrafter"/>
</dbReference>
<dbReference type="PROSITE" id="PS00584">
    <property type="entry name" value="PFKB_KINASES_2"/>
    <property type="match status" value="1"/>
</dbReference>
<comment type="caution">
    <text evidence="5">The sequence shown here is derived from an EMBL/GenBank/DDBJ whole genome shotgun (WGS) entry which is preliminary data.</text>
</comment>
<dbReference type="Gene3D" id="3.40.1190.20">
    <property type="match status" value="1"/>
</dbReference>
<dbReference type="GO" id="GO:0005829">
    <property type="term" value="C:cytosol"/>
    <property type="evidence" value="ECO:0007669"/>
    <property type="project" value="TreeGrafter"/>
</dbReference>
<keyword evidence="3 5" id="KW-0418">Kinase</keyword>
<accession>A0A074TFL3</accession>
<keyword evidence="2" id="KW-0808">Transferase</keyword>
<evidence type="ECO:0000313" key="5">
    <source>
        <dbReference type="EMBL" id="KEP68945.1"/>
    </source>
</evidence>
<dbReference type="InterPro" id="IPR050306">
    <property type="entry name" value="PfkB_Carbo_kinase"/>
</dbReference>
<dbReference type="eggNOG" id="COG0524">
    <property type="taxonomic scope" value="Bacteria"/>
</dbReference>
<comment type="similarity">
    <text evidence="1">Belongs to the carbohydrate kinase PfkB family.</text>
</comment>
<dbReference type="AlphaFoldDB" id="A0A074TFL3"/>
<feature type="domain" description="Carbohydrate kinase PfkB" evidence="4">
    <location>
        <begin position="2"/>
        <end position="295"/>
    </location>
</feature>